<sequence length="803" mass="88676">MNLRKILVFASLSLLPAIGQAQQKVQSANTAPKTVQWFFEKTYLQTDRDYYNGGEDVWFSAYLVNGRSASLTATSNNLYVELISPAAEIMDRKVIRLNEGLGKGDFKLKDSIPGGWYQLRAYTNWMRNFGDLFVFQKSIYIANTLPQKASSGSSKKQKMPVEPGAATFDESIYLFPEGGSLVEGITGMVAFKALDREGNGIRVSGKVISGTGEEAGGFESTDLGMGLFTVKPTAGIKYHVEGTYANGKKFSTALPEALSKGISLHVVMDSANAKAVISVNELMLNDLKGKDITISVKHGGNIFYTEHIGMNSPMVSLLIPLKGLPQGITSLSIADDQGRPHCERLIYIPGKSVNLLVTTDKANYKPKEQVNLSVKTVDQEGKPVRTYLSLAAVDAIVPGNENSIVSYLWLESEIKGKIQDPARYFDEKNQSRLKQLDLLLMTQGWRDYLWKKLADSKPIMSYMPEPGITISGKVRQKLGNKVLPGMNITLFGGGLADSKIYMTKSMEDGRYFLDGLNWVGDQSFKLSSKDEKGKKGGWITVDSLFKDPMKINVATSNLKMPDLSLFDTETARRMALNRIAKTNDAINLKEVVIDGNKKSLVLRDETLMSFGYPDLVYNITPADYDYKGLEHFLLTKVPGAVSLSDTTDGIAFMAAGKKLAPRILVNKREDVFDRLDYYSLPMNQINQIVVRHMIRNGGGDAYVLSLDLKDEAFRGSSLDVLNATLPGYYQAREFYIPPFQDKLGAKQDLRTTIFWAPSLRTNEQGEAKISFLNADPQATISIRAEGITATGIPVSGVTQYQVK</sequence>
<accession>A0AAJ6B7D8</accession>
<keyword evidence="1" id="KW-0732">Signal</keyword>
<gene>
    <name evidence="2" type="ORF">P0Y49_03225</name>
</gene>
<reference evidence="2" key="1">
    <citation type="submission" date="2023-03" db="EMBL/GenBank/DDBJ databases">
        <title>Andean soil-derived lignocellulolytic bacterial consortium as a source of novel taxa and putative plastic-active enzymes.</title>
        <authorList>
            <person name="Diaz-Garcia L."/>
            <person name="Chuvochina M."/>
            <person name="Feuerriegel G."/>
            <person name="Bunk B."/>
            <person name="Sproer C."/>
            <person name="Streit W.R."/>
            <person name="Rodriguez L.M."/>
            <person name="Overmann J."/>
            <person name="Jimenez D.J."/>
        </authorList>
    </citation>
    <scope>NUCLEOTIDE SEQUENCE</scope>
    <source>
        <strain evidence="2">MAG 3858</strain>
    </source>
</reference>
<proteinExistence type="predicted"/>
<evidence type="ECO:0000313" key="3">
    <source>
        <dbReference type="Proteomes" id="UP001214530"/>
    </source>
</evidence>
<name>A0AAJ6B7D8_9SPHI</name>
<feature type="signal peptide" evidence="1">
    <location>
        <begin position="1"/>
        <end position="21"/>
    </location>
</feature>
<evidence type="ECO:0008006" key="4">
    <source>
        <dbReference type="Google" id="ProtNLM"/>
    </source>
</evidence>
<dbReference type="Proteomes" id="UP001214530">
    <property type="component" value="Chromosome"/>
</dbReference>
<organism evidence="2 3">
    <name type="scientific">Candidatus Pedobacter colombiensis</name>
    <dbReference type="NCBI Taxonomy" id="3121371"/>
    <lineage>
        <taxon>Bacteria</taxon>
        <taxon>Pseudomonadati</taxon>
        <taxon>Bacteroidota</taxon>
        <taxon>Sphingobacteriia</taxon>
        <taxon>Sphingobacteriales</taxon>
        <taxon>Sphingobacteriaceae</taxon>
        <taxon>Pedobacter</taxon>
    </lineage>
</organism>
<dbReference type="EMBL" id="CP119313">
    <property type="protein sequence ID" value="WEK20160.1"/>
    <property type="molecule type" value="Genomic_DNA"/>
</dbReference>
<evidence type="ECO:0000313" key="2">
    <source>
        <dbReference type="EMBL" id="WEK20160.1"/>
    </source>
</evidence>
<evidence type="ECO:0000256" key="1">
    <source>
        <dbReference type="SAM" id="SignalP"/>
    </source>
</evidence>
<protein>
    <recommendedName>
        <fullName evidence="4">Macroglobulin domain-containing protein</fullName>
    </recommendedName>
</protein>
<feature type="chain" id="PRO_5042530467" description="Macroglobulin domain-containing protein" evidence="1">
    <location>
        <begin position="22"/>
        <end position="803"/>
    </location>
</feature>
<dbReference type="AlphaFoldDB" id="A0AAJ6B7D8"/>
<dbReference type="Gene3D" id="2.60.40.1930">
    <property type="match status" value="1"/>
</dbReference>